<dbReference type="EMBL" id="SJPQ01000001">
    <property type="protein sequence ID" value="TWT89828.1"/>
    <property type="molecule type" value="Genomic_DNA"/>
</dbReference>
<evidence type="ECO:0000256" key="1">
    <source>
        <dbReference type="SAM" id="MobiDB-lite"/>
    </source>
</evidence>
<keyword evidence="4" id="KW-1185">Reference proteome</keyword>
<protein>
    <submittedName>
        <fullName evidence="3">Pectic acid lyase</fullName>
    </submittedName>
</protein>
<comment type="caution">
    <text evidence="3">The sequence shown here is derived from an EMBL/GenBank/DDBJ whole genome shotgun (WGS) entry which is preliminary data.</text>
</comment>
<keyword evidence="2" id="KW-0732">Signal</keyword>
<evidence type="ECO:0000313" key="4">
    <source>
        <dbReference type="Proteomes" id="UP000315440"/>
    </source>
</evidence>
<dbReference type="Pfam" id="PF09492">
    <property type="entry name" value="Pec_lyase"/>
    <property type="match status" value="1"/>
</dbReference>
<accession>A0A5C5ZS01</accession>
<keyword evidence="3" id="KW-0456">Lyase</keyword>
<dbReference type="Proteomes" id="UP000315440">
    <property type="component" value="Unassembled WGS sequence"/>
</dbReference>
<dbReference type="AlphaFoldDB" id="A0A5C5ZS01"/>
<sequence length="369" mass="41571" precursor="true">MIHLLRCSTLVLASLVVCGASSTCNAQPRFHRNLLRNDTEWFRSEEAKAIADSVLEYQSPQGGWPKSTDLSKSPRTPDDIPQPGSGRANSLDNEATTLPLRFLARAVNATGEAKYRDAFEHGIEYLLNAQYPTGGWPQFWPLRDGYYSRITFNDGAMIRAMTVLRDVAKGEPPYDFVDGELRSRAAAAVERGVDCILAAQIEQNGNLTAWCAQYDEETLKPAWGRAYEPPSLSGDESVDIVRFLMSIEEPRPEIIAAIEGATEWFRKVAIHGYRFEEFEDENGERDRRIVADAEAPPLWARFYELVTNRPLFLGRDSVYRYEVVEIELERRAKYDYYGDWAQDLLAEHYSAWSSRHDVASSGGPDGGGI</sequence>
<gene>
    <name evidence="3" type="ORF">Mal64_02080</name>
</gene>
<dbReference type="Gene3D" id="1.50.10.20">
    <property type="match status" value="1"/>
</dbReference>
<feature type="region of interest" description="Disordered" evidence="1">
    <location>
        <begin position="58"/>
        <end position="92"/>
    </location>
</feature>
<dbReference type="InterPro" id="IPR012669">
    <property type="entry name" value="Pectate_lyase"/>
</dbReference>
<feature type="signal peptide" evidence="2">
    <location>
        <begin position="1"/>
        <end position="26"/>
    </location>
</feature>
<dbReference type="SUPFAM" id="SSF81853">
    <property type="entry name" value="Family 10 polysaccharide lyase"/>
    <property type="match status" value="1"/>
</dbReference>
<evidence type="ECO:0000256" key="2">
    <source>
        <dbReference type="SAM" id="SignalP"/>
    </source>
</evidence>
<feature type="chain" id="PRO_5023131913" evidence="2">
    <location>
        <begin position="27"/>
        <end position="369"/>
    </location>
</feature>
<dbReference type="GO" id="GO:0016829">
    <property type="term" value="F:lyase activity"/>
    <property type="evidence" value="ECO:0007669"/>
    <property type="project" value="UniProtKB-KW"/>
</dbReference>
<evidence type="ECO:0000313" key="3">
    <source>
        <dbReference type="EMBL" id="TWT89828.1"/>
    </source>
</evidence>
<name>A0A5C5ZS01_9BACT</name>
<dbReference type="NCBIfam" id="TIGR02474">
    <property type="entry name" value="pec_lyase"/>
    <property type="match status" value="1"/>
</dbReference>
<dbReference type="OrthoDB" id="9804686at2"/>
<organism evidence="3 4">
    <name type="scientific">Pseudobythopirellula maris</name>
    <dbReference type="NCBI Taxonomy" id="2527991"/>
    <lineage>
        <taxon>Bacteria</taxon>
        <taxon>Pseudomonadati</taxon>
        <taxon>Planctomycetota</taxon>
        <taxon>Planctomycetia</taxon>
        <taxon>Pirellulales</taxon>
        <taxon>Lacipirellulaceae</taxon>
        <taxon>Pseudobythopirellula</taxon>
    </lineage>
</organism>
<proteinExistence type="predicted"/>
<reference evidence="3 4" key="1">
    <citation type="submission" date="2019-02" db="EMBL/GenBank/DDBJ databases">
        <title>Deep-cultivation of Planctomycetes and their phenomic and genomic characterization uncovers novel biology.</title>
        <authorList>
            <person name="Wiegand S."/>
            <person name="Jogler M."/>
            <person name="Boedeker C."/>
            <person name="Pinto D."/>
            <person name="Vollmers J."/>
            <person name="Rivas-Marin E."/>
            <person name="Kohn T."/>
            <person name="Peeters S.H."/>
            <person name="Heuer A."/>
            <person name="Rast P."/>
            <person name="Oberbeckmann S."/>
            <person name="Bunk B."/>
            <person name="Jeske O."/>
            <person name="Meyerdierks A."/>
            <person name="Storesund J.E."/>
            <person name="Kallscheuer N."/>
            <person name="Luecker S."/>
            <person name="Lage O.M."/>
            <person name="Pohl T."/>
            <person name="Merkel B.J."/>
            <person name="Hornburger P."/>
            <person name="Mueller R.-W."/>
            <person name="Bruemmer F."/>
            <person name="Labrenz M."/>
            <person name="Spormann A.M."/>
            <person name="Op Den Camp H."/>
            <person name="Overmann J."/>
            <person name="Amann R."/>
            <person name="Jetten M.S.M."/>
            <person name="Mascher T."/>
            <person name="Medema M.H."/>
            <person name="Devos D.P."/>
            <person name="Kaster A.-K."/>
            <person name="Ovreas L."/>
            <person name="Rohde M."/>
            <person name="Galperin M.Y."/>
            <person name="Jogler C."/>
        </authorList>
    </citation>
    <scope>NUCLEOTIDE SEQUENCE [LARGE SCALE GENOMIC DNA]</scope>
    <source>
        <strain evidence="3 4">Mal64</strain>
    </source>
</reference>